<evidence type="ECO:0000256" key="3">
    <source>
        <dbReference type="ARBA" id="ARBA00022764"/>
    </source>
</evidence>
<accession>A0ABQ1K418</accession>
<keyword evidence="1 4" id="KW-0813">Transport</keyword>
<protein>
    <recommendedName>
        <fullName evidence="4">Lipopolysaccharide export system protein LptA</fullName>
    </recommendedName>
</protein>
<dbReference type="InterPro" id="IPR052037">
    <property type="entry name" value="LPS_export_LptA"/>
</dbReference>
<evidence type="ECO:0000256" key="2">
    <source>
        <dbReference type="ARBA" id="ARBA00022729"/>
    </source>
</evidence>
<evidence type="ECO:0000256" key="1">
    <source>
        <dbReference type="ARBA" id="ARBA00022448"/>
    </source>
</evidence>
<dbReference type="PANTHER" id="PTHR36504:SF1">
    <property type="entry name" value="LIPOPOLYSACCHARIDE EXPORT SYSTEM PROTEIN LPTA"/>
    <property type="match status" value="1"/>
</dbReference>
<organism evidence="6 7">
    <name type="scientific">Marinobacterium zhoushanense</name>
    <dbReference type="NCBI Taxonomy" id="1679163"/>
    <lineage>
        <taxon>Bacteria</taxon>
        <taxon>Pseudomonadati</taxon>
        <taxon>Pseudomonadota</taxon>
        <taxon>Gammaproteobacteria</taxon>
        <taxon>Oceanospirillales</taxon>
        <taxon>Oceanospirillaceae</taxon>
        <taxon>Marinobacterium</taxon>
    </lineage>
</organism>
<evidence type="ECO:0000313" key="6">
    <source>
        <dbReference type="EMBL" id="GGB83603.1"/>
    </source>
</evidence>
<comment type="similarity">
    <text evidence="4">Belongs to the LptA family.</text>
</comment>
<dbReference type="Gene3D" id="2.60.450.10">
    <property type="entry name" value="Lipopolysaccharide (LPS) transport protein A like domain"/>
    <property type="match status" value="1"/>
</dbReference>
<comment type="caution">
    <text evidence="6">The sequence shown here is derived from an EMBL/GenBank/DDBJ whole genome shotgun (WGS) entry which is preliminary data.</text>
</comment>
<keyword evidence="2 4" id="KW-0732">Signal</keyword>
<feature type="signal peptide" evidence="4">
    <location>
        <begin position="1"/>
        <end position="25"/>
    </location>
</feature>
<sequence length="173" mass="18979" precursor="true">MRAKRLLQATLCCLALSSAAPSVLALPEDRSEPINISADSASINEKTGVTVYSGRVEISQGSMKIRGDRIELYRSGDGDVDRIVAIGKPAQFEQQPKADEPVTHAYGLRMEYRISAQTVTINEQAKVEQGQDTFTGERIVYNMDKAIVDAYGSEDGDQRVKMVIQPKSSRNAQ</sequence>
<gene>
    <name evidence="4 6" type="primary">lptA</name>
    <name evidence="6" type="ORF">GCM10011352_06810</name>
</gene>
<keyword evidence="7" id="KW-1185">Reference proteome</keyword>
<name>A0ABQ1K418_9GAMM</name>
<dbReference type="RefSeq" id="WP_188745680.1">
    <property type="nucleotide sequence ID" value="NZ_BMIJ01000001.1"/>
</dbReference>
<dbReference type="HAMAP" id="MF_01914">
    <property type="entry name" value="LPS_assembly_LptA"/>
    <property type="match status" value="1"/>
</dbReference>
<dbReference type="EMBL" id="BMIJ01000001">
    <property type="protein sequence ID" value="GGB83603.1"/>
    <property type="molecule type" value="Genomic_DNA"/>
</dbReference>
<dbReference type="NCBIfam" id="TIGR03002">
    <property type="entry name" value="outer_YhbN_LptA"/>
    <property type="match status" value="1"/>
</dbReference>
<reference evidence="7" key="1">
    <citation type="journal article" date="2019" name="Int. J. Syst. Evol. Microbiol.">
        <title>The Global Catalogue of Microorganisms (GCM) 10K type strain sequencing project: providing services to taxonomists for standard genome sequencing and annotation.</title>
        <authorList>
            <consortium name="The Broad Institute Genomics Platform"/>
            <consortium name="The Broad Institute Genome Sequencing Center for Infectious Disease"/>
            <person name="Wu L."/>
            <person name="Ma J."/>
        </authorList>
    </citation>
    <scope>NUCLEOTIDE SEQUENCE [LARGE SCALE GENOMIC DNA]</scope>
    <source>
        <strain evidence="7">CGMCC 1.15341</strain>
    </source>
</reference>
<feature type="domain" description="Organic solvent tolerance-like N-terminal" evidence="5">
    <location>
        <begin position="35"/>
        <end position="145"/>
    </location>
</feature>
<dbReference type="InterPro" id="IPR005653">
    <property type="entry name" value="OstA-like_N"/>
</dbReference>
<comment type="subcellular location">
    <subcellularLocation>
        <location evidence="4">Periplasm</location>
    </subcellularLocation>
</comment>
<dbReference type="Pfam" id="PF03968">
    <property type="entry name" value="LptD_N"/>
    <property type="match status" value="1"/>
</dbReference>
<evidence type="ECO:0000313" key="7">
    <source>
        <dbReference type="Proteomes" id="UP000629025"/>
    </source>
</evidence>
<proteinExistence type="inferred from homology"/>
<evidence type="ECO:0000259" key="5">
    <source>
        <dbReference type="Pfam" id="PF03968"/>
    </source>
</evidence>
<dbReference type="Proteomes" id="UP000629025">
    <property type="component" value="Unassembled WGS sequence"/>
</dbReference>
<feature type="chain" id="PRO_5044941645" description="Lipopolysaccharide export system protein LptA" evidence="4">
    <location>
        <begin position="26"/>
        <end position="173"/>
    </location>
</feature>
<evidence type="ECO:0000256" key="4">
    <source>
        <dbReference type="HAMAP-Rule" id="MF_01914"/>
    </source>
</evidence>
<comment type="subunit">
    <text evidence="4">Component of the lipopolysaccharide transport and assembly complex.</text>
</comment>
<comment type="function">
    <text evidence="4">Involved in the assembly of lipopolysaccharide (LPS). Required for the translocation of LPS from the inner membrane to the outer membrane. May form a bridge between the inner membrane and the outer membrane, via interactions with LptC and LptD, thereby facilitating LPS transfer across the periplasm.</text>
</comment>
<dbReference type="PANTHER" id="PTHR36504">
    <property type="entry name" value="LIPOPOLYSACCHARIDE EXPORT SYSTEM PROTEIN LPTA"/>
    <property type="match status" value="1"/>
</dbReference>
<keyword evidence="3 4" id="KW-0574">Periplasm</keyword>
<dbReference type="InterPro" id="IPR014340">
    <property type="entry name" value="LptA"/>
</dbReference>